<dbReference type="Proteomes" id="UP000001401">
    <property type="component" value="Chromosome"/>
</dbReference>
<dbReference type="CDD" id="cd00268">
    <property type="entry name" value="DEADc"/>
    <property type="match status" value="1"/>
</dbReference>
<dbReference type="InterPro" id="IPR001650">
    <property type="entry name" value="Helicase_C-like"/>
</dbReference>
<sequence>MIKMNHNFERFELKPFLIEGLIAQNISLPTEIQERLIPAIKNGSDVIGQSQTGTGKTYAFLLPILDQINEDENETQAVITAPTRELASQLYYELNKLTSHAEKTIESQLVVGGTDRLRMMEKLKNKPHVIVGTPGRVADMIDKQALNVREVNVLVVDEADQMLDMGFIEEVDRAASRMGDDLQMLVFSATIPEKLKPFLRKYMKNPKHVEVQPKDVSPKKIKHWLIPDRDRDRKEIIVDVSKKLNPYLAVIFTNKKETADEVYEELLNQGLNVDIMHGGISPRQRKKVMKKLQDAEIQFLVATDLVARGIDVEGISHIINFEIPTELEYYIHRVGRTARAGWDGIAVTIYGRNEQQSISKLEKQGIRFQYRELKKGEWVDIDKRSRPQMAESPSQGTKKAPKTGTKAKAKPKSVKPGYKKKARYKKAQEEKRQRRIESKRRK</sequence>
<dbReference type="InterPro" id="IPR014014">
    <property type="entry name" value="RNA_helicase_DEAD_Q_motif"/>
</dbReference>
<dbReference type="CDD" id="cd18787">
    <property type="entry name" value="SF2_C_DEAD"/>
    <property type="match status" value="1"/>
</dbReference>
<dbReference type="InterPro" id="IPR050547">
    <property type="entry name" value="DEAD_box_RNA_helicases"/>
</dbReference>
<dbReference type="InterPro" id="IPR011545">
    <property type="entry name" value="DEAD/DEAH_box_helicase_dom"/>
</dbReference>
<keyword evidence="1" id="KW-0547">Nucleotide-binding</keyword>
<dbReference type="GO" id="GO:0005524">
    <property type="term" value="F:ATP binding"/>
    <property type="evidence" value="ECO:0007669"/>
    <property type="project" value="UniProtKB-KW"/>
</dbReference>
<dbReference type="PROSITE" id="PS51194">
    <property type="entry name" value="HELICASE_CTER"/>
    <property type="match status" value="1"/>
</dbReference>
<dbReference type="KEGG" id="bco:Bcell_1625"/>
<keyword evidence="3 10" id="KW-0347">Helicase</keyword>
<evidence type="ECO:0000256" key="1">
    <source>
        <dbReference type="ARBA" id="ARBA00022741"/>
    </source>
</evidence>
<feature type="compositionally biased region" description="Basic residues" evidence="6">
    <location>
        <begin position="399"/>
        <end position="425"/>
    </location>
</feature>
<dbReference type="Pfam" id="PF00271">
    <property type="entry name" value="Helicase_C"/>
    <property type="match status" value="1"/>
</dbReference>
<feature type="region of interest" description="Disordered" evidence="6">
    <location>
        <begin position="381"/>
        <end position="442"/>
    </location>
</feature>
<dbReference type="EMBL" id="CP002394">
    <property type="protein sequence ID" value="ADU29888.1"/>
    <property type="molecule type" value="Genomic_DNA"/>
</dbReference>
<accession>E6TWT8</accession>
<reference evidence="10" key="1">
    <citation type="submission" date="2010-12" db="EMBL/GenBank/DDBJ databases">
        <title>Complete sequence of Bacillus cellulosilyticus DSM 2522.</title>
        <authorList>
            <consortium name="US DOE Joint Genome Institute"/>
            <person name="Lucas S."/>
            <person name="Copeland A."/>
            <person name="Lapidus A."/>
            <person name="Cheng J.-F."/>
            <person name="Bruce D."/>
            <person name="Goodwin L."/>
            <person name="Pitluck S."/>
            <person name="Chertkov O."/>
            <person name="Detter J.C."/>
            <person name="Han C."/>
            <person name="Tapia R."/>
            <person name="Land M."/>
            <person name="Hauser L."/>
            <person name="Jeffries C."/>
            <person name="Kyrpides N."/>
            <person name="Ivanova N."/>
            <person name="Mikhailova N."/>
            <person name="Brumm P."/>
            <person name="Mead D."/>
            <person name="Woyke T."/>
        </authorList>
    </citation>
    <scope>NUCLEOTIDE SEQUENCE [LARGE SCALE GENOMIC DNA]</scope>
    <source>
        <strain evidence="10">DSM 2522</strain>
    </source>
</reference>
<dbReference type="InterPro" id="IPR027417">
    <property type="entry name" value="P-loop_NTPase"/>
</dbReference>
<dbReference type="RefSeq" id="WP_013488225.1">
    <property type="nucleotide sequence ID" value="NC_014829.1"/>
</dbReference>
<dbReference type="InterPro" id="IPR014001">
    <property type="entry name" value="Helicase_ATP-bd"/>
</dbReference>
<evidence type="ECO:0000256" key="6">
    <source>
        <dbReference type="SAM" id="MobiDB-lite"/>
    </source>
</evidence>
<name>E6TWT8_EVAC2</name>
<dbReference type="InterPro" id="IPR044742">
    <property type="entry name" value="DEAD/DEAH_RhlB"/>
</dbReference>
<organism evidence="10 11">
    <name type="scientific">Evansella cellulosilytica (strain ATCC 21833 / DSM 2522 / FERM P-1141 / JCM 9156 / N-4)</name>
    <name type="common">Bacillus cellulosilyticus</name>
    <dbReference type="NCBI Taxonomy" id="649639"/>
    <lineage>
        <taxon>Bacteria</taxon>
        <taxon>Bacillati</taxon>
        <taxon>Bacillota</taxon>
        <taxon>Bacilli</taxon>
        <taxon>Bacillales</taxon>
        <taxon>Bacillaceae</taxon>
        <taxon>Evansella</taxon>
    </lineage>
</organism>
<dbReference type="GO" id="GO:0003724">
    <property type="term" value="F:RNA helicase activity"/>
    <property type="evidence" value="ECO:0007669"/>
    <property type="project" value="InterPro"/>
</dbReference>
<feature type="short sequence motif" description="Q motif" evidence="5">
    <location>
        <begin position="6"/>
        <end position="34"/>
    </location>
</feature>
<evidence type="ECO:0000256" key="4">
    <source>
        <dbReference type="ARBA" id="ARBA00022840"/>
    </source>
</evidence>
<evidence type="ECO:0000313" key="11">
    <source>
        <dbReference type="Proteomes" id="UP000001401"/>
    </source>
</evidence>
<dbReference type="eggNOG" id="COG0513">
    <property type="taxonomic scope" value="Bacteria"/>
</dbReference>
<gene>
    <name evidence="10" type="ordered locus">Bcell_1625</name>
</gene>
<evidence type="ECO:0000256" key="5">
    <source>
        <dbReference type="PROSITE-ProRule" id="PRU00552"/>
    </source>
</evidence>
<dbReference type="PROSITE" id="PS51195">
    <property type="entry name" value="Q_MOTIF"/>
    <property type="match status" value="1"/>
</dbReference>
<keyword evidence="2" id="KW-0378">Hydrolase</keyword>
<dbReference type="PROSITE" id="PS51192">
    <property type="entry name" value="HELICASE_ATP_BIND_1"/>
    <property type="match status" value="1"/>
</dbReference>
<dbReference type="SMART" id="SM00490">
    <property type="entry name" value="HELICc"/>
    <property type="match status" value="1"/>
</dbReference>
<dbReference type="GO" id="GO:0005840">
    <property type="term" value="C:ribosome"/>
    <property type="evidence" value="ECO:0007669"/>
    <property type="project" value="TreeGrafter"/>
</dbReference>
<feature type="compositionally biased region" description="Basic and acidic residues" evidence="6">
    <location>
        <begin position="426"/>
        <end position="436"/>
    </location>
</feature>
<dbReference type="PANTHER" id="PTHR47963">
    <property type="entry name" value="DEAD-BOX ATP-DEPENDENT RNA HELICASE 47, MITOCHONDRIAL"/>
    <property type="match status" value="1"/>
</dbReference>
<dbReference type="HOGENOM" id="CLU_003041_1_3_9"/>
<evidence type="ECO:0000259" key="8">
    <source>
        <dbReference type="PROSITE" id="PS51194"/>
    </source>
</evidence>
<dbReference type="STRING" id="649639.Bcell_1625"/>
<evidence type="ECO:0000313" key="10">
    <source>
        <dbReference type="EMBL" id="ADU29888.1"/>
    </source>
</evidence>
<dbReference type="PANTHER" id="PTHR47963:SF1">
    <property type="entry name" value="DEAD-BOX ATP-DEPENDENT RNA HELICASE CSHB"/>
    <property type="match status" value="1"/>
</dbReference>
<dbReference type="AlphaFoldDB" id="E6TWT8"/>
<proteinExistence type="predicted"/>
<protein>
    <submittedName>
        <fullName evidence="10">DEAD/DEAH box helicase domain protein</fullName>
    </submittedName>
</protein>
<dbReference type="SMART" id="SM00487">
    <property type="entry name" value="DEXDc"/>
    <property type="match status" value="1"/>
</dbReference>
<evidence type="ECO:0000256" key="2">
    <source>
        <dbReference type="ARBA" id="ARBA00022801"/>
    </source>
</evidence>
<dbReference type="GO" id="GO:0016787">
    <property type="term" value="F:hydrolase activity"/>
    <property type="evidence" value="ECO:0007669"/>
    <property type="project" value="UniProtKB-KW"/>
</dbReference>
<feature type="domain" description="Helicase C-terminal" evidence="8">
    <location>
        <begin position="232"/>
        <end position="381"/>
    </location>
</feature>
<dbReference type="Gene3D" id="3.40.50.300">
    <property type="entry name" value="P-loop containing nucleotide triphosphate hydrolases"/>
    <property type="match status" value="2"/>
</dbReference>
<keyword evidence="11" id="KW-1185">Reference proteome</keyword>
<dbReference type="GO" id="GO:0005829">
    <property type="term" value="C:cytosol"/>
    <property type="evidence" value="ECO:0007669"/>
    <property type="project" value="TreeGrafter"/>
</dbReference>
<dbReference type="GO" id="GO:0009409">
    <property type="term" value="P:response to cold"/>
    <property type="evidence" value="ECO:0007669"/>
    <property type="project" value="TreeGrafter"/>
</dbReference>
<feature type="domain" description="DEAD-box RNA helicase Q" evidence="9">
    <location>
        <begin position="6"/>
        <end position="34"/>
    </location>
</feature>
<evidence type="ECO:0000259" key="9">
    <source>
        <dbReference type="PROSITE" id="PS51195"/>
    </source>
</evidence>
<feature type="domain" description="Helicase ATP-binding" evidence="7">
    <location>
        <begin position="37"/>
        <end position="209"/>
    </location>
</feature>
<dbReference type="GO" id="GO:0033592">
    <property type="term" value="F:RNA strand annealing activity"/>
    <property type="evidence" value="ECO:0007669"/>
    <property type="project" value="TreeGrafter"/>
</dbReference>
<dbReference type="Pfam" id="PF00270">
    <property type="entry name" value="DEAD"/>
    <property type="match status" value="1"/>
</dbReference>
<evidence type="ECO:0000256" key="3">
    <source>
        <dbReference type="ARBA" id="ARBA00022806"/>
    </source>
</evidence>
<dbReference type="SUPFAM" id="SSF52540">
    <property type="entry name" value="P-loop containing nucleoside triphosphate hydrolases"/>
    <property type="match status" value="1"/>
</dbReference>
<keyword evidence="4" id="KW-0067">ATP-binding</keyword>
<evidence type="ECO:0000259" key="7">
    <source>
        <dbReference type="PROSITE" id="PS51192"/>
    </source>
</evidence>